<proteinExistence type="predicted"/>
<evidence type="ECO:0000313" key="2">
    <source>
        <dbReference type="EMBL" id="KYN38670.1"/>
    </source>
</evidence>
<dbReference type="Proteomes" id="UP000078541">
    <property type="component" value="Unassembled WGS sequence"/>
</dbReference>
<sequence>AKKLKTFENTDFSISREFSYCILNFLNVFTTTATLVICKQCKSDIQFNQTSSRGLGFKIRVKCNCNEAFINSSPFINKAFEINRRIVFVFRLLGVSILKVMDEMGLIISRQAEIHAHSRNEARIRRSERSSDFGKHQRAQLRDERAALHDMYEKEEDALYSLGIAD</sequence>
<gene>
    <name evidence="2" type="ORF">ALC56_06950</name>
</gene>
<dbReference type="STRING" id="34720.A0A151JWG9"/>
<name>A0A151JWG9_9HYME</name>
<reference evidence="2 3" key="1">
    <citation type="submission" date="2016-03" db="EMBL/GenBank/DDBJ databases">
        <title>Trachymyrmex septentrionalis WGS genome.</title>
        <authorList>
            <person name="Nygaard S."/>
            <person name="Hu H."/>
            <person name="Boomsma J."/>
            <person name="Zhang G."/>
        </authorList>
    </citation>
    <scope>NUCLEOTIDE SEQUENCE [LARGE SCALE GENOMIC DNA]</scope>
    <source>
        <strain evidence="2">Tsep2-gDNA-1</strain>
        <tissue evidence="2">Whole body</tissue>
    </source>
</reference>
<dbReference type="AlphaFoldDB" id="A0A151JWG9"/>
<organism evidence="2 3">
    <name type="scientific">Trachymyrmex septentrionalis</name>
    <dbReference type="NCBI Taxonomy" id="34720"/>
    <lineage>
        <taxon>Eukaryota</taxon>
        <taxon>Metazoa</taxon>
        <taxon>Ecdysozoa</taxon>
        <taxon>Arthropoda</taxon>
        <taxon>Hexapoda</taxon>
        <taxon>Insecta</taxon>
        <taxon>Pterygota</taxon>
        <taxon>Neoptera</taxon>
        <taxon>Endopterygota</taxon>
        <taxon>Hymenoptera</taxon>
        <taxon>Apocrita</taxon>
        <taxon>Aculeata</taxon>
        <taxon>Formicoidea</taxon>
        <taxon>Formicidae</taxon>
        <taxon>Myrmicinae</taxon>
        <taxon>Trachymyrmex</taxon>
    </lineage>
</organism>
<feature type="region of interest" description="Disordered" evidence="1">
    <location>
        <begin position="119"/>
        <end position="139"/>
    </location>
</feature>
<dbReference type="EMBL" id="KQ981645">
    <property type="protein sequence ID" value="KYN38670.1"/>
    <property type="molecule type" value="Genomic_DNA"/>
</dbReference>
<evidence type="ECO:0000256" key="1">
    <source>
        <dbReference type="SAM" id="MobiDB-lite"/>
    </source>
</evidence>
<feature type="non-terminal residue" evidence="2">
    <location>
        <position position="1"/>
    </location>
</feature>
<accession>A0A151JWG9</accession>
<protein>
    <submittedName>
        <fullName evidence="2">Uncharacterized protein</fullName>
    </submittedName>
</protein>
<keyword evidence="3" id="KW-1185">Reference proteome</keyword>
<evidence type="ECO:0000313" key="3">
    <source>
        <dbReference type="Proteomes" id="UP000078541"/>
    </source>
</evidence>